<dbReference type="RefSeq" id="WP_235160522.1">
    <property type="nucleotide sequence ID" value="NZ_JAKFFV010000016.1"/>
</dbReference>
<dbReference type="InterPro" id="IPR053860">
    <property type="entry name" value="DUF6932"/>
</dbReference>
<accession>A0A9X1QG78</accession>
<organism evidence="1 2">
    <name type="scientific">Dyadobacter chenhuakuii</name>
    <dbReference type="NCBI Taxonomy" id="2909339"/>
    <lineage>
        <taxon>Bacteria</taxon>
        <taxon>Pseudomonadati</taxon>
        <taxon>Bacteroidota</taxon>
        <taxon>Cytophagia</taxon>
        <taxon>Cytophagales</taxon>
        <taxon>Spirosomataceae</taxon>
        <taxon>Dyadobacter</taxon>
    </lineage>
</organism>
<evidence type="ECO:0000313" key="2">
    <source>
        <dbReference type="Proteomes" id="UP001139411"/>
    </source>
</evidence>
<proteinExistence type="predicted"/>
<dbReference type="AlphaFoldDB" id="A0A9X1QG78"/>
<comment type="caution">
    <text evidence="1">The sequence shown here is derived from an EMBL/GenBank/DDBJ whole genome shotgun (WGS) entry which is preliminary data.</text>
</comment>
<dbReference type="Pfam" id="PF22014">
    <property type="entry name" value="DUF6932"/>
    <property type="match status" value="1"/>
</dbReference>
<dbReference type="EMBL" id="JAKFFV010000016">
    <property type="protein sequence ID" value="MCF2501135.1"/>
    <property type="molecule type" value="Genomic_DNA"/>
</dbReference>
<dbReference type="Proteomes" id="UP001139411">
    <property type="component" value="Unassembled WGS sequence"/>
</dbReference>
<protein>
    <submittedName>
        <fullName evidence="1">Uncharacterized protein</fullName>
    </submittedName>
</protein>
<name>A0A9X1QG78_9BACT</name>
<reference evidence="1" key="1">
    <citation type="submission" date="2022-01" db="EMBL/GenBank/DDBJ databases">
        <title>Novel species in genus Dyadobacter.</title>
        <authorList>
            <person name="Ma C."/>
        </authorList>
    </citation>
    <scope>NUCLEOTIDE SEQUENCE</scope>
    <source>
        <strain evidence="1">CY357</strain>
    </source>
</reference>
<sequence>MSILDFDDNGYLVPYDIIEVDWTHLEEFFVFSMKRADIFIEFKKLVAEISAIGVRHLEVWIDGSFASTKTNPNDMDLICFLEGADYQRHEVNLAVLRQNFPLLDVYFVKVYPHDDPNYFLTNFDKLDWQFFFSRDRQNRKKGILKISIEL</sequence>
<evidence type="ECO:0000313" key="1">
    <source>
        <dbReference type="EMBL" id="MCF2501135.1"/>
    </source>
</evidence>
<gene>
    <name evidence="1" type="ORF">L0661_22625</name>
</gene>